<proteinExistence type="predicted"/>
<dbReference type="EMBL" id="LAZR01002496">
    <property type="protein sequence ID" value="KKN29322.1"/>
    <property type="molecule type" value="Genomic_DNA"/>
</dbReference>
<comment type="caution">
    <text evidence="2">The sequence shown here is derived from an EMBL/GenBank/DDBJ whole genome shotgun (WGS) entry which is preliminary data.</text>
</comment>
<organism evidence="2">
    <name type="scientific">marine sediment metagenome</name>
    <dbReference type="NCBI Taxonomy" id="412755"/>
    <lineage>
        <taxon>unclassified sequences</taxon>
        <taxon>metagenomes</taxon>
        <taxon>ecological metagenomes</taxon>
    </lineage>
</organism>
<protein>
    <submittedName>
        <fullName evidence="2">Uncharacterized protein</fullName>
    </submittedName>
</protein>
<sequence length="123" mass="14663">MNRKKVLVFITITTPILMSMSISYYLTGRITWDLIIVALLLFILFIQILYASSLDVHDREIKKHLTPQKFVHRYVAKHYPYITSRREKRLIKAMLRIYAELSTEQAWFIYDDAVATFQNKESF</sequence>
<feature type="transmembrane region" description="Helical" evidence="1">
    <location>
        <begin position="7"/>
        <end position="26"/>
    </location>
</feature>
<evidence type="ECO:0000256" key="1">
    <source>
        <dbReference type="SAM" id="Phobius"/>
    </source>
</evidence>
<accession>A0A0F9PX62</accession>
<name>A0A0F9PX62_9ZZZZ</name>
<keyword evidence="1" id="KW-1133">Transmembrane helix</keyword>
<gene>
    <name evidence="2" type="ORF">LCGC14_0845320</name>
</gene>
<dbReference type="AlphaFoldDB" id="A0A0F9PX62"/>
<feature type="transmembrane region" description="Helical" evidence="1">
    <location>
        <begin position="32"/>
        <end position="52"/>
    </location>
</feature>
<evidence type="ECO:0000313" key="2">
    <source>
        <dbReference type="EMBL" id="KKN29322.1"/>
    </source>
</evidence>
<keyword evidence="1" id="KW-0812">Transmembrane</keyword>
<keyword evidence="1" id="KW-0472">Membrane</keyword>
<reference evidence="2" key="1">
    <citation type="journal article" date="2015" name="Nature">
        <title>Complex archaea that bridge the gap between prokaryotes and eukaryotes.</title>
        <authorList>
            <person name="Spang A."/>
            <person name="Saw J.H."/>
            <person name="Jorgensen S.L."/>
            <person name="Zaremba-Niedzwiedzka K."/>
            <person name="Martijn J."/>
            <person name="Lind A.E."/>
            <person name="van Eijk R."/>
            <person name="Schleper C."/>
            <person name="Guy L."/>
            <person name="Ettema T.J."/>
        </authorList>
    </citation>
    <scope>NUCLEOTIDE SEQUENCE</scope>
</reference>